<comment type="caution">
    <text evidence="2">The sequence shown here is derived from an EMBL/GenBank/DDBJ whole genome shotgun (WGS) entry which is preliminary data.</text>
</comment>
<evidence type="ECO:0000256" key="1">
    <source>
        <dbReference type="SAM" id="MobiDB-lite"/>
    </source>
</evidence>
<evidence type="ECO:0000313" key="2">
    <source>
        <dbReference type="EMBL" id="GBP36552.1"/>
    </source>
</evidence>
<organism evidence="2 3">
    <name type="scientific">Eumeta variegata</name>
    <name type="common">Bagworm moth</name>
    <name type="synonym">Eumeta japonica</name>
    <dbReference type="NCBI Taxonomy" id="151549"/>
    <lineage>
        <taxon>Eukaryota</taxon>
        <taxon>Metazoa</taxon>
        <taxon>Ecdysozoa</taxon>
        <taxon>Arthropoda</taxon>
        <taxon>Hexapoda</taxon>
        <taxon>Insecta</taxon>
        <taxon>Pterygota</taxon>
        <taxon>Neoptera</taxon>
        <taxon>Endopterygota</taxon>
        <taxon>Lepidoptera</taxon>
        <taxon>Glossata</taxon>
        <taxon>Ditrysia</taxon>
        <taxon>Tineoidea</taxon>
        <taxon>Psychidae</taxon>
        <taxon>Oiketicinae</taxon>
        <taxon>Eumeta</taxon>
    </lineage>
</organism>
<accession>A0A4C1VE67</accession>
<protein>
    <submittedName>
        <fullName evidence="2">Uncharacterized protein</fullName>
    </submittedName>
</protein>
<proteinExistence type="predicted"/>
<dbReference type="Proteomes" id="UP000299102">
    <property type="component" value="Unassembled WGS sequence"/>
</dbReference>
<dbReference type="AlphaFoldDB" id="A0A4C1VE67"/>
<dbReference type="EMBL" id="BGZK01000319">
    <property type="protein sequence ID" value="GBP36552.1"/>
    <property type="molecule type" value="Genomic_DNA"/>
</dbReference>
<reference evidence="2 3" key="1">
    <citation type="journal article" date="2019" name="Commun. Biol.">
        <title>The bagworm genome reveals a unique fibroin gene that provides high tensile strength.</title>
        <authorList>
            <person name="Kono N."/>
            <person name="Nakamura H."/>
            <person name="Ohtoshi R."/>
            <person name="Tomita M."/>
            <person name="Numata K."/>
            <person name="Arakawa K."/>
        </authorList>
    </citation>
    <scope>NUCLEOTIDE SEQUENCE [LARGE SCALE GENOMIC DNA]</scope>
</reference>
<name>A0A4C1VE67_EUMVA</name>
<sequence>MLLSCYSRHVRAPGAAGGGVCDSPPQVGGHQRPLSVSIKGRGPLSTSFGIYYMSRAINDLCRYLLKVGGCYRPLSVSIIGRGPSTTSVGGPLTTSFGIYYRSGQLTTLSVSIIGRGHQRPLSVSIKGRGRYRPLSFHIQLRKTPVTDVKPGGRPEREGVGVVMESWASSSGAVTAPAAGRAGAIRAKKIIYVSTYVELAG</sequence>
<keyword evidence="3" id="KW-1185">Reference proteome</keyword>
<evidence type="ECO:0000313" key="3">
    <source>
        <dbReference type="Proteomes" id="UP000299102"/>
    </source>
</evidence>
<feature type="region of interest" description="Disordered" evidence="1">
    <location>
        <begin position="14"/>
        <end position="34"/>
    </location>
</feature>
<gene>
    <name evidence="2" type="ORF">EVAR_8387_1</name>
</gene>